<dbReference type="GO" id="GO:0005975">
    <property type="term" value="P:carbohydrate metabolic process"/>
    <property type="evidence" value="ECO:0007669"/>
    <property type="project" value="InterPro"/>
</dbReference>
<dbReference type="Gene3D" id="3.20.20.70">
    <property type="entry name" value="Aldolase class I"/>
    <property type="match status" value="1"/>
</dbReference>
<dbReference type="PANTHER" id="PTHR32502">
    <property type="entry name" value="N-ACETYLGALACTOSAMINE PERMEASE II COMPONENT-RELATED"/>
    <property type="match status" value="1"/>
</dbReference>
<keyword evidence="3" id="KW-1185">Reference proteome</keyword>
<dbReference type="InterPro" id="IPR012062">
    <property type="entry name" value="GatZ/KbaZ-like"/>
</dbReference>
<dbReference type="Pfam" id="PF08013">
    <property type="entry name" value="GatZ_KbaZ-like"/>
    <property type="match status" value="1"/>
</dbReference>
<gene>
    <name evidence="2" type="ORF">SMC1_07700</name>
</gene>
<comment type="caution">
    <text evidence="2">The sequence shown here is derived from an EMBL/GenBank/DDBJ whole genome shotgun (WGS) entry which is preliminary data.</text>
</comment>
<dbReference type="InterPro" id="IPR050303">
    <property type="entry name" value="GatZ_KbaZ_carbometab"/>
</dbReference>
<dbReference type="EMBL" id="QXIY01000033">
    <property type="protein sequence ID" value="RIE16285.1"/>
    <property type="molecule type" value="Genomic_DNA"/>
</dbReference>
<comment type="pathway">
    <text evidence="1">Carbohydrate metabolism.</text>
</comment>
<dbReference type="PIRSF" id="PIRSF009264">
    <property type="entry name" value="TagBP_ald_AgaZ"/>
    <property type="match status" value="1"/>
</dbReference>
<proteinExistence type="predicted"/>
<dbReference type="OrthoDB" id="1672942at2"/>
<dbReference type="SUPFAM" id="SSF51569">
    <property type="entry name" value="Aldolase"/>
    <property type="match status" value="1"/>
</dbReference>
<protein>
    <submittedName>
        <fullName evidence="2">Tagatose-bisphosphate aldolase</fullName>
    </submittedName>
</protein>
<dbReference type="GO" id="GO:0009401">
    <property type="term" value="P:phosphoenolpyruvate-dependent sugar phosphotransferase system"/>
    <property type="evidence" value="ECO:0007669"/>
    <property type="project" value="TreeGrafter"/>
</dbReference>
<organism evidence="2 3">
    <name type="scientific">Candidatus Cryosericum septentrionale</name>
    <dbReference type="NCBI Taxonomy" id="2290913"/>
    <lineage>
        <taxon>Bacteria</taxon>
        <taxon>Pseudomonadati</taxon>
        <taxon>Caldisericota/Cryosericota group</taxon>
        <taxon>Candidatus Cryosericota</taxon>
        <taxon>Candidatus Cryosericia</taxon>
        <taxon>Candidatus Cryosericales</taxon>
        <taxon>Candidatus Cryosericaceae</taxon>
        <taxon>Candidatus Cryosericum</taxon>
    </lineage>
</organism>
<reference evidence="2 3" key="1">
    <citation type="submission" date="2018-09" db="EMBL/GenBank/DDBJ databases">
        <title>Discovery and Ecogenomic Context for Candidatus Cryosericales, a Global Caldiserica Order Active in Thawing Permafrost.</title>
        <authorList>
            <person name="Martinez M.A."/>
            <person name="Woodcroft B.J."/>
            <person name="Ignacio Espinoza J.C."/>
            <person name="Zayed A."/>
            <person name="Singleton C.M."/>
            <person name="Boyd J."/>
            <person name="Li Y.-F."/>
            <person name="Purvine S."/>
            <person name="Maughan H."/>
            <person name="Hodgkins S.B."/>
            <person name="Anderson D."/>
            <person name="Sederholm M."/>
            <person name="Temperton B."/>
            <person name="Saleska S.R."/>
            <person name="Tyson G.W."/>
            <person name="Rich V.I."/>
        </authorList>
    </citation>
    <scope>NUCLEOTIDE SEQUENCE [LARGE SCALE GENOMIC DNA]</scope>
    <source>
        <strain evidence="2 3">SMC1</strain>
    </source>
</reference>
<dbReference type="AlphaFoldDB" id="A0A398DM80"/>
<evidence type="ECO:0000313" key="3">
    <source>
        <dbReference type="Proteomes" id="UP000266113"/>
    </source>
</evidence>
<sequence>MDNLHPLIHIVKSQKNGIAKGIYSACSANEYVIEAVLERALLNADYALIEATANQVNQFGGYTGMKPEGFRKFVYSIAEKVKFPFQKIILGGDHLGPLTWQNENTQEAMQKSAELIREYVLAGFTKIHIDTSMQLKEDNPSAHLNTKVIADRGARLCLAAEKAFGELQKKDAASVHPVYIIGSEVPIPGGSQEKKDLVNVTKVSDFENTVDTFKEAFRRNNLERAWGNVIAVVVQPGVEFGDETIHSYNREESKDLIKALKKYPSFVFEGHSTDYQTAYSLKEMVEDGIAILKVGPALTFALREGLFALNYMENELFRYNPEIQLSNFIETLDKEMLRKPDNWRNYYHGNSDKIRFARKYSYSDRCRYYLPVEDVKESVKLLIDNLKTVKIPLTLIKQFMPLQYDKIRNNRLKNDPEALLKDIIIHCIEDYIYATTP</sequence>
<dbReference type="Proteomes" id="UP000266113">
    <property type="component" value="Unassembled WGS sequence"/>
</dbReference>
<accession>A0A398DM80</accession>
<dbReference type="RefSeq" id="WP_119086200.1">
    <property type="nucleotide sequence ID" value="NZ_QXIY01000033.1"/>
</dbReference>
<dbReference type="GO" id="GO:0005886">
    <property type="term" value="C:plasma membrane"/>
    <property type="evidence" value="ECO:0007669"/>
    <property type="project" value="TreeGrafter"/>
</dbReference>
<evidence type="ECO:0000256" key="1">
    <source>
        <dbReference type="ARBA" id="ARBA00005007"/>
    </source>
</evidence>
<dbReference type="PANTHER" id="PTHR32502:SF2">
    <property type="entry name" value="D-TAGATOSE-1,6-BISPHOSPHATE ALDOLASE SUBUNIT KBAZ"/>
    <property type="match status" value="1"/>
</dbReference>
<name>A0A398DM80_9BACT</name>
<evidence type="ECO:0000313" key="2">
    <source>
        <dbReference type="EMBL" id="RIE16285.1"/>
    </source>
</evidence>
<dbReference type="Gene3D" id="1.10.400.20">
    <property type="entry name" value="putative tagatose 6-phosphate kinase domain like"/>
    <property type="match status" value="1"/>
</dbReference>
<dbReference type="InterPro" id="IPR013785">
    <property type="entry name" value="Aldolase_TIM"/>
</dbReference>